<dbReference type="AlphaFoldDB" id="A0A543A0Q9"/>
<evidence type="ECO:0000313" key="2">
    <source>
        <dbReference type="EMBL" id="TQL66179.1"/>
    </source>
</evidence>
<sequence>MALTQRQSRFPRVLALGILSLLTAIAALVFAGVGWQKLQDVRRSGSASVESLPTDVAGLRAEVAALRAETAMNMRHVAVVRFDAFGDAGGHLSWCLAMLDDNGAGVVLTSIHGRTEARSYAKSITDWKSSQPLSPEENEAVQQAKPGRRRSGGNSVENEVAEAEKVD</sequence>
<name>A0A543A0Q9_9ACTN</name>
<comment type="caution">
    <text evidence="2">The sequence shown here is derived from an EMBL/GenBank/DDBJ whole genome shotgun (WGS) entry which is preliminary data.</text>
</comment>
<organism evidence="2 3">
    <name type="scientific">Nocardioides albertanoniae</name>
    <dbReference type="NCBI Taxonomy" id="1175486"/>
    <lineage>
        <taxon>Bacteria</taxon>
        <taxon>Bacillati</taxon>
        <taxon>Actinomycetota</taxon>
        <taxon>Actinomycetes</taxon>
        <taxon>Propionibacteriales</taxon>
        <taxon>Nocardioidaceae</taxon>
        <taxon>Nocardioides</taxon>
    </lineage>
</organism>
<evidence type="ECO:0000313" key="3">
    <source>
        <dbReference type="Proteomes" id="UP000320209"/>
    </source>
</evidence>
<gene>
    <name evidence="2" type="ORF">FB381_0027</name>
</gene>
<keyword evidence="3" id="KW-1185">Reference proteome</keyword>
<evidence type="ECO:0000256" key="1">
    <source>
        <dbReference type="SAM" id="MobiDB-lite"/>
    </source>
</evidence>
<protein>
    <submittedName>
        <fullName evidence="2">Uncharacterized protein DUF4446</fullName>
    </submittedName>
</protein>
<reference evidence="2 3" key="1">
    <citation type="submission" date="2019-06" db="EMBL/GenBank/DDBJ databases">
        <title>Sequencing the genomes of 1000 actinobacteria strains.</title>
        <authorList>
            <person name="Klenk H.-P."/>
        </authorList>
    </citation>
    <scope>NUCLEOTIDE SEQUENCE [LARGE SCALE GENOMIC DNA]</scope>
    <source>
        <strain evidence="2 3">DSM 25218</strain>
    </source>
</reference>
<dbReference type="InterPro" id="IPR027981">
    <property type="entry name" value="DUF4446"/>
</dbReference>
<proteinExistence type="predicted"/>
<feature type="region of interest" description="Disordered" evidence="1">
    <location>
        <begin position="124"/>
        <end position="167"/>
    </location>
</feature>
<dbReference type="Proteomes" id="UP000320209">
    <property type="component" value="Unassembled WGS sequence"/>
</dbReference>
<dbReference type="Pfam" id="PF14584">
    <property type="entry name" value="DUF4446"/>
    <property type="match status" value="1"/>
</dbReference>
<accession>A0A543A0Q9</accession>
<dbReference type="EMBL" id="VFOV01000001">
    <property type="protein sequence ID" value="TQL66179.1"/>
    <property type="molecule type" value="Genomic_DNA"/>
</dbReference>